<gene>
    <name evidence="4" type="ORF">ABT211_12870</name>
</gene>
<feature type="transmembrane region" description="Helical" evidence="2">
    <location>
        <begin position="412"/>
        <end position="433"/>
    </location>
</feature>
<name>A0ABV1TDT1_9ACTN</name>
<accession>A0ABV1TDT1</accession>
<feature type="signal peptide" evidence="3">
    <location>
        <begin position="1"/>
        <end position="45"/>
    </location>
</feature>
<evidence type="ECO:0000256" key="3">
    <source>
        <dbReference type="SAM" id="SignalP"/>
    </source>
</evidence>
<sequence>MTSAVGGRRLGARVIRRWRTAARRGICVAAALALTALLPALSAEADGGSGSGYAFAPGARTVTGAASTTDAVPLEPGTTYRSTLPDKGELYFRLELTAGTSAYVPVTAVPPATATVSASDGIEVSIEDANGSACDYDSARFGAGLSPRPVTAVGRRDAGKALCRDAGTYYVVVERAVSGSRTTTPGSWDLEIAPVTEPALAKAGATTAPGTWNSASPEPLTSDPHHRTGGAGFTTARTLDQGVWQTGITPGQTLYYAVPVDWGQQLHVTVDLGSTGGDAHGYVSAALNLSLYNPVRGYVDDVSLGYDGTQKSSSLEPLPPVAYANRYAVSSTQNAVRFAGAYYLVVHLTGQTADTFGKGPYGVTLRVRVGGTPNSGPAYAGSPVPKGIFGVSWNRGGLLTPADGDDDTALRALAAGGIGTGTALLLVLGLWTLTARRAQSRASAQKPTA</sequence>
<keyword evidence="2" id="KW-1133">Transmembrane helix</keyword>
<keyword evidence="2" id="KW-0472">Membrane</keyword>
<evidence type="ECO:0008006" key="6">
    <source>
        <dbReference type="Google" id="ProtNLM"/>
    </source>
</evidence>
<reference evidence="4 5" key="1">
    <citation type="submission" date="2024-06" db="EMBL/GenBank/DDBJ databases">
        <title>The Natural Products Discovery Center: Release of the First 8490 Sequenced Strains for Exploring Actinobacteria Biosynthetic Diversity.</title>
        <authorList>
            <person name="Kalkreuter E."/>
            <person name="Kautsar S.A."/>
            <person name="Yang D."/>
            <person name="Bader C.D."/>
            <person name="Teijaro C.N."/>
            <person name="Fluegel L."/>
            <person name="Davis C.M."/>
            <person name="Simpson J.R."/>
            <person name="Lauterbach L."/>
            <person name="Steele A.D."/>
            <person name="Gui C."/>
            <person name="Meng S."/>
            <person name="Li G."/>
            <person name="Viehrig K."/>
            <person name="Ye F."/>
            <person name="Su P."/>
            <person name="Kiefer A.F."/>
            <person name="Nichols A."/>
            <person name="Cepeda A.J."/>
            <person name="Yan W."/>
            <person name="Fan B."/>
            <person name="Jiang Y."/>
            <person name="Adhikari A."/>
            <person name="Zheng C.-J."/>
            <person name="Schuster L."/>
            <person name="Cowan T.M."/>
            <person name="Smanski M.J."/>
            <person name="Chevrette M.G."/>
            <person name="De Carvalho L.P.S."/>
            <person name="Shen B."/>
        </authorList>
    </citation>
    <scope>NUCLEOTIDE SEQUENCE [LARGE SCALE GENOMIC DNA]</scope>
    <source>
        <strain evidence="4 5">NPDC001694</strain>
    </source>
</reference>
<keyword evidence="5" id="KW-1185">Reference proteome</keyword>
<feature type="chain" id="PRO_5046160782" description="Peptidase" evidence="3">
    <location>
        <begin position="46"/>
        <end position="449"/>
    </location>
</feature>
<evidence type="ECO:0000256" key="1">
    <source>
        <dbReference type="SAM" id="MobiDB-lite"/>
    </source>
</evidence>
<keyword evidence="3" id="KW-0732">Signal</keyword>
<feature type="region of interest" description="Disordered" evidence="1">
    <location>
        <begin position="204"/>
        <end position="225"/>
    </location>
</feature>
<proteinExistence type="predicted"/>
<protein>
    <recommendedName>
        <fullName evidence="6">Peptidase</fullName>
    </recommendedName>
</protein>
<evidence type="ECO:0000256" key="2">
    <source>
        <dbReference type="SAM" id="Phobius"/>
    </source>
</evidence>
<organism evidence="4 5">
    <name type="scientific">Streptomyces sp. 900105755</name>
    <dbReference type="NCBI Taxonomy" id="3154389"/>
    <lineage>
        <taxon>Bacteria</taxon>
        <taxon>Bacillati</taxon>
        <taxon>Actinomycetota</taxon>
        <taxon>Actinomycetes</taxon>
        <taxon>Kitasatosporales</taxon>
        <taxon>Streptomycetaceae</taxon>
        <taxon>Streptomyces</taxon>
    </lineage>
</organism>
<dbReference type="EMBL" id="JBEOZM010000004">
    <property type="protein sequence ID" value="MER6268178.1"/>
    <property type="molecule type" value="Genomic_DNA"/>
</dbReference>
<dbReference type="Proteomes" id="UP001490365">
    <property type="component" value="Unassembled WGS sequence"/>
</dbReference>
<evidence type="ECO:0000313" key="4">
    <source>
        <dbReference type="EMBL" id="MER6268178.1"/>
    </source>
</evidence>
<dbReference type="RefSeq" id="WP_351956802.1">
    <property type="nucleotide sequence ID" value="NZ_JBEOZM010000004.1"/>
</dbReference>
<keyword evidence="2" id="KW-0812">Transmembrane</keyword>
<comment type="caution">
    <text evidence="4">The sequence shown here is derived from an EMBL/GenBank/DDBJ whole genome shotgun (WGS) entry which is preliminary data.</text>
</comment>
<evidence type="ECO:0000313" key="5">
    <source>
        <dbReference type="Proteomes" id="UP001490365"/>
    </source>
</evidence>